<dbReference type="PANTHER" id="PTHR43385">
    <property type="entry name" value="RIBOFLAVIN TRANSPORTER RIBJ"/>
    <property type="match status" value="1"/>
</dbReference>
<dbReference type="InterPro" id="IPR036259">
    <property type="entry name" value="MFS_trans_sf"/>
</dbReference>
<evidence type="ECO:0000256" key="6">
    <source>
        <dbReference type="SAM" id="Phobius"/>
    </source>
</evidence>
<feature type="transmembrane region" description="Helical" evidence="6">
    <location>
        <begin position="17"/>
        <end position="38"/>
    </location>
</feature>
<keyword evidence="5 6" id="KW-0472">Membrane</keyword>
<dbReference type="GO" id="GO:0016020">
    <property type="term" value="C:membrane"/>
    <property type="evidence" value="ECO:0007669"/>
    <property type="project" value="UniProtKB-SubCell"/>
</dbReference>
<evidence type="ECO:0000313" key="10">
    <source>
        <dbReference type="Proteomes" id="UP000321570"/>
    </source>
</evidence>
<evidence type="ECO:0000256" key="4">
    <source>
        <dbReference type="ARBA" id="ARBA00022989"/>
    </source>
</evidence>
<proteinExistence type="predicted"/>
<accession>A0A564YBJ3</accession>
<dbReference type="EMBL" id="CABIJS010000122">
    <property type="protein sequence ID" value="VUZ43935.1"/>
    <property type="molecule type" value="Genomic_DNA"/>
</dbReference>
<evidence type="ECO:0000256" key="3">
    <source>
        <dbReference type="ARBA" id="ARBA00022692"/>
    </source>
</evidence>
<evidence type="ECO:0000256" key="1">
    <source>
        <dbReference type="ARBA" id="ARBA00004141"/>
    </source>
</evidence>
<dbReference type="Gene3D" id="1.20.1250.20">
    <property type="entry name" value="MFS general substrate transporter like domains"/>
    <property type="match status" value="1"/>
</dbReference>
<evidence type="ECO:0000313" key="7">
    <source>
        <dbReference type="EMBL" id="VUZ43935.1"/>
    </source>
</evidence>
<dbReference type="PANTHER" id="PTHR43385:SF1">
    <property type="entry name" value="RIBOFLAVIN TRANSPORTER RIBJ"/>
    <property type="match status" value="1"/>
</dbReference>
<dbReference type="SUPFAM" id="SSF103473">
    <property type="entry name" value="MFS general substrate transporter"/>
    <property type="match status" value="1"/>
</dbReference>
<evidence type="ECO:0000313" key="8">
    <source>
        <dbReference type="EMBL" id="VUZ43943.1"/>
    </source>
</evidence>
<keyword evidence="4 6" id="KW-1133">Transmembrane helix</keyword>
<keyword evidence="10" id="KW-1185">Reference proteome</keyword>
<evidence type="ECO:0008006" key="11">
    <source>
        <dbReference type="Google" id="ProtNLM"/>
    </source>
</evidence>
<name>A0A564YBJ3_HYMDI</name>
<dbReference type="EMBL" id="CABIJS010000287">
    <property type="protein sequence ID" value="VUZ48290.1"/>
    <property type="molecule type" value="Genomic_DNA"/>
</dbReference>
<protein>
    <recommendedName>
        <fullName evidence="11">Major facilitator superfamily (MFS) profile domain-containing protein</fullName>
    </recommendedName>
</protein>
<dbReference type="AlphaFoldDB" id="A0A564YBJ3"/>
<sequence length="104" mass="10905">MNPYLINYMNITAGQTVWFQAVSISAASVAMPLGGFLAKKVGFRVVVAMGSIVCSGGIALSALTVSKGLGLFLFTYSIMYGMGMGLPYSVLFSLASDVVCLFSL</sequence>
<feature type="transmembrane region" description="Helical" evidence="6">
    <location>
        <begin position="45"/>
        <end position="66"/>
    </location>
</feature>
<keyword evidence="3 6" id="KW-0812">Transmembrane</keyword>
<dbReference type="InterPro" id="IPR052983">
    <property type="entry name" value="MFS_Riboflavin_Transporter"/>
</dbReference>
<feature type="transmembrane region" description="Helical" evidence="6">
    <location>
        <begin position="78"/>
        <end position="102"/>
    </location>
</feature>
<evidence type="ECO:0000313" key="9">
    <source>
        <dbReference type="EMBL" id="VUZ48290.1"/>
    </source>
</evidence>
<keyword evidence="2" id="KW-0813">Transport</keyword>
<evidence type="ECO:0000256" key="2">
    <source>
        <dbReference type="ARBA" id="ARBA00022448"/>
    </source>
</evidence>
<gene>
    <name evidence="7" type="ORF">WMSIL1_LOCUS4322</name>
    <name evidence="8" type="ORF">WMSIL1_LOCUS4337</name>
    <name evidence="9" type="ORF">WMSIL1_LOCUS7668</name>
</gene>
<evidence type="ECO:0000256" key="5">
    <source>
        <dbReference type="ARBA" id="ARBA00023136"/>
    </source>
</evidence>
<organism evidence="8 10">
    <name type="scientific">Hymenolepis diminuta</name>
    <name type="common">Rat tapeworm</name>
    <dbReference type="NCBI Taxonomy" id="6216"/>
    <lineage>
        <taxon>Eukaryota</taxon>
        <taxon>Metazoa</taxon>
        <taxon>Spiralia</taxon>
        <taxon>Lophotrochozoa</taxon>
        <taxon>Platyhelminthes</taxon>
        <taxon>Cestoda</taxon>
        <taxon>Eucestoda</taxon>
        <taxon>Cyclophyllidea</taxon>
        <taxon>Hymenolepididae</taxon>
        <taxon>Hymenolepis</taxon>
    </lineage>
</organism>
<reference evidence="8 10" key="1">
    <citation type="submission" date="2019-07" db="EMBL/GenBank/DDBJ databases">
        <authorList>
            <person name="Jastrzebski P J."/>
            <person name="Paukszto L."/>
            <person name="Jastrzebski P J."/>
        </authorList>
    </citation>
    <scope>NUCLEOTIDE SEQUENCE [LARGE SCALE GENOMIC DNA]</scope>
    <source>
        <strain evidence="8 10">WMS-il1</strain>
    </source>
</reference>
<dbReference type="Proteomes" id="UP000321570">
    <property type="component" value="Unassembled WGS sequence"/>
</dbReference>
<comment type="subcellular location">
    <subcellularLocation>
        <location evidence="1">Membrane</location>
        <topology evidence="1">Multi-pass membrane protein</topology>
    </subcellularLocation>
</comment>
<dbReference type="EMBL" id="CABIJS010000122">
    <property type="protein sequence ID" value="VUZ43943.1"/>
    <property type="molecule type" value="Genomic_DNA"/>
</dbReference>